<reference evidence="1" key="1">
    <citation type="journal article" date="2021" name="Proc. Natl. Acad. Sci. U.S.A.">
        <title>A Catalog of Tens of Thousands of Viruses from Human Metagenomes Reveals Hidden Associations with Chronic Diseases.</title>
        <authorList>
            <person name="Tisza M.J."/>
            <person name="Buck C.B."/>
        </authorList>
    </citation>
    <scope>NUCLEOTIDE SEQUENCE</scope>
    <source>
        <strain evidence="1">CtTDf8</strain>
    </source>
</reference>
<organism evidence="1">
    <name type="scientific">Siphoviridae sp. ctTDf8</name>
    <dbReference type="NCBI Taxonomy" id="2825517"/>
    <lineage>
        <taxon>Viruses</taxon>
        <taxon>Duplodnaviria</taxon>
        <taxon>Heunggongvirae</taxon>
        <taxon>Uroviricota</taxon>
        <taxon>Caudoviricetes</taxon>
    </lineage>
</organism>
<dbReference type="EMBL" id="BK016093">
    <property type="protein sequence ID" value="DAF94502.1"/>
    <property type="molecule type" value="Genomic_DNA"/>
</dbReference>
<accession>A0A8S5UJF7</accession>
<protein>
    <recommendedName>
        <fullName evidence="2">DUF551 domain-containing protein</fullName>
    </recommendedName>
</protein>
<evidence type="ECO:0008006" key="2">
    <source>
        <dbReference type="Google" id="ProtNLM"/>
    </source>
</evidence>
<name>A0A8S5UJF7_9CAUD</name>
<proteinExistence type="predicted"/>
<evidence type="ECO:0000313" key="1">
    <source>
        <dbReference type="EMBL" id="DAF94502.1"/>
    </source>
</evidence>
<sequence>MKQTEIIAQLRSLRESQADFARTNGDEFFKRDVEALDAAIEALERIRWRRVGDETPEAMGPYDSNVNVLTFNMADDGRFSYISTSGYYHNRPNPWCEAPGAHTVYWAYLPEKPEEDNNE</sequence>